<keyword evidence="2 3" id="KW-0539">Nucleus</keyword>
<feature type="compositionally biased region" description="Polar residues" evidence="4">
    <location>
        <begin position="27"/>
        <end position="42"/>
    </location>
</feature>
<feature type="region of interest" description="Disordered" evidence="4">
    <location>
        <begin position="1"/>
        <end position="68"/>
    </location>
</feature>
<protein>
    <recommendedName>
        <fullName evidence="5">HMG box domain-containing protein</fullName>
    </recommendedName>
</protein>
<keyword evidence="1 3" id="KW-0238">DNA-binding</keyword>
<evidence type="ECO:0000256" key="4">
    <source>
        <dbReference type="SAM" id="MobiDB-lite"/>
    </source>
</evidence>
<feature type="region of interest" description="Disordered" evidence="4">
    <location>
        <begin position="321"/>
        <end position="362"/>
    </location>
</feature>
<evidence type="ECO:0000313" key="7">
    <source>
        <dbReference type="Proteomes" id="UP000272025"/>
    </source>
</evidence>
<feature type="domain" description="HMG box" evidence="5">
    <location>
        <begin position="115"/>
        <end position="183"/>
    </location>
</feature>
<evidence type="ECO:0000259" key="5">
    <source>
        <dbReference type="PROSITE" id="PS50118"/>
    </source>
</evidence>
<dbReference type="AlphaFoldDB" id="A0A3N2PRP1"/>
<evidence type="ECO:0000313" key="6">
    <source>
        <dbReference type="EMBL" id="ROT37026.1"/>
    </source>
</evidence>
<keyword evidence="7" id="KW-1185">Reference proteome</keyword>
<dbReference type="GO" id="GO:0000981">
    <property type="term" value="F:DNA-binding transcription factor activity, RNA polymerase II-specific"/>
    <property type="evidence" value="ECO:0007669"/>
    <property type="project" value="TreeGrafter"/>
</dbReference>
<dbReference type="InterPro" id="IPR009071">
    <property type="entry name" value="HMG_box_dom"/>
</dbReference>
<dbReference type="Gene3D" id="1.10.30.10">
    <property type="entry name" value="High mobility group box domain"/>
    <property type="match status" value="1"/>
</dbReference>
<dbReference type="OrthoDB" id="2307332at2759"/>
<dbReference type="CDD" id="cd01389">
    <property type="entry name" value="HMG-box_ROX1-like"/>
    <property type="match status" value="1"/>
</dbReference>
<gene>
    <name evidence="6" type="ORF">SODALDRAFT_213417</name>
</gene>
<dbReference type="EMBL" id="ML119058">
    <property type="protein sequence ID" value="ROT37026.1"/>
    <property type="molecule type" value="Genomic_DNA"/>
</dbReference>
<organism evidence="6 7">
    <name type="scientific">Sodiomyces alkalinus (strain CBS 110278 / VKM F-3762 / F11)</name>
    <name type="common">Alkaliphilic filamentous fungus</name>
    <dbReference type="NCBI Taxonomy" id="1314773"/>
    <lineage>
        <taxon>Eukaryota</taxon>
        <taxon>Fungi</taxon>
        <taxon>Dikarya</taxon>
        <taxon>Ascomycota</taxon>
        <taxon>Pezizomycotina</taxon>
        <taxon>Sordariomycetes</taxon>
        <taxon>Hypocreomycetidae</taxon>
        <taxon>Glomerellales</taxon>
        <taxon>Plectosphaerellaceae</taxon>
        <taxon>Sodiomyces</taxon>
    </lineage>
</organism>
<dbReference type="Proteomes" id="UP000272025">
    <property type="component" value="Unassembled WGS sequence"/>
</dbReference>
<evidence type="ECO:0000256" key="2">
    <source>
        <dbReference type="ARBA" id="ARBA00023242"/>
    </source>
</evidence>
<dbReference type="PANTHER" id="PTHR45789">
    <property type="entry name" value="FI18025P1"/>
    <property type="match status" value="1"/>
</dbReference>
<dbReference type="SMART" id="SM00398">
    <property type="entry name" value="HMG"/>
    <property type="match status" value="1"/>
</dbReference>
<dbReference type="RefSeq" id="XP_028464832.1">
    <property type="nucleotide sequence ID" value="XM_028607293.1"/>
</dbReference>
<reference evidence="6 7" key="1">
    <citation type="journal article" date="2018" name="Mol. Ecol.">
        <title>The obligate alkalophilic soda-lake fungus Sodiomyces alkalinus has shifted to a protein diet.</title>
        <authorList>
            <person name="Grum-Grzhimaylo A.A."/>
            <person name="Falkoski D.L."/>
            <person name="van den Heuvel J."/>
            <person name="Valero-Jimenez C.A."/>
            <person name="Min B."/>
            <person name="Choi I.G."/>
            <person name="Lipzen A."/>
            <person name="Daum C.G."/>
            <person name="Aanen D.K."/>
            <person name="Tsang A."/>
            <person name="Henrissat B."/>
            <person name="Bilanenko E.N."/>
            <person name="de Vries R.P."/>
            <person name="van Kan J.A.L."/>
            <person name="Grigoriev I.V."/>
            <person name="Debets A.J.M."/>
        </authorList>
    </citation>
    <scope>NUCLEOTIDE SEQUENCE [LARGE SCALE GENOMIC DNA]</scope>
    <source>
        <strain evidence="6 7">F11</strain>
    </source>
</reference>
<evidence type="ECO:0000256" key="1">
    <source>
        <dbReference type="ARBA" id="ARBA00023125"/>
    </source>
</evidence>
<feature type="compositionally biased region" description="Basic and acidic residues" evidence="4">
    <location>
        <begin position="192"/>
        <end position="203"/>
    </location>
</feature>
<feature type="region of interest" description="Disordered" evidence="4">
    <location>
        <begin position="178"/>
        <end position="238"/>
    </location>
</feature>
<evidence type="ECO:0000256" key="3">
    <source>
        <dbReference type="PROSITE-ProRule" id="PRU00267"/>
    </source>
</evidence>
<name>A0A3N2PRP1_SODAK</name>
<dbReference type="PROSITE" id="PS50118">
    <property type="entry name" value="HMG_BOX_2"/>
    <property type="match status" value="1"/>
</dbReference>
<feature type="DNA-binding region" description="HMG box" evidence="3">
    <location>
        <begin position="115"/>
        <end position="183"/>
    </location>
</feature>
<dbReference type="InterPro" id="IPR051356">
    <property type="entry name" value="SOX/SOX-like_TF"/>
</dbReference>
<proteinExistence type="predicted"/>
<accession>A0A3N2PRP1</accession>
<dbReference type="Pfam" id="PF00505">
    <property type="entry name" value="HMG_box"/>
    <property type="match status" value="1"/>
</dbReference>
<dbReference type="InterPro" id="IPR036910">
    <property type="entry name" value="HMG_box_dom_sf"/>
</dbReference>
<dbReference type="PANTHER" id="PTHR45789:SF2">
    <property type="entry name" value="FI18025P1"/>
    <property type="match status" value="1"/>
</dbReference>
<dbReference type="STRING" id="1314773.A0A3N2PRP1"/>
<sequence length="419" mass="47195">MGESGYRPYNTPDTSPPTPARGADVLTTRSGLTIQKRPSTNKPLAARGARVEKQSPRKKKDKSKATKKIDEIRIPLSELAEEHPEVLVADIDAYVNRPAEERMREVEQSKTPGKIKRPMNAFMLYRKAYQNLAKSLCTQNNHQMVSQVCGSGWPLEPEHVRGQFNEWAKIERMNHQEAHPGYKFTPSKPKPKPQEDRNLRSEDGDLDDFDWATGRAVPKNRQTKRPNHTRHEAPPSIFHSYPAIAGSPPAMSSHHMYHCSDVERSLPGSYGHDILPPGEYYQQSARQRQDAPGFMEDMVIRRPSPTMGYVAGLIDERYEPLDPYGHGPPHGVLGSVLGPEMSEPNGHSYGDSGGGGYGDPLLGDHQRWPHHLISGEAALPMYDDAYLDPQLQLLRGQDHSWKVEELDGSHYNDWMEHPE</sequence>
<dbReference type="SUPFAM" id="SSF47095">
    <property type="entry name" value="HMG-box"/>
    <property type="match status" value="1"/>
</dbReference>
<dbReference type="GO" id="GO:0005634">
    <property type="term" value="C:nucleus"/>
    <property type="evidence" value="ECO:0007669"/>
    <property type="project" value="UniProtKB-UniRule"/>
</dbReference>
<dbReference type="GeneID" id="39575771"/>
<dbReference type="GO" id="GO:0000978">
    <property type="term" value="F:RNA polymerase II cis-regulatory region sequence-specific DNA binding"/>
    <property type="evidence" value="ECO:0007669"/>
    <property type="project" value="TreeGrafter"/>
</dbReference>